<protein>
    <submittedName>
        <fullName evidence="1">Uncharacterized protein</fullName>
    </submittedName>
</protein>
<dbReference type="Proteomes" id="UP001200034">
    <property type="component" value="Unassembled WGS sequence"/>
</dbReference>
<comment type="caution">
    <text evidence="1">The sequence shown here is derived from an EMBL/GenBank/DDBJ whole genome shotgun (WGS) entry which is preliminary data.</text>
</comment>
<dbReference type="InterPro" id="IPR029063">
    <property type="entry name" value="SAM-dependent_MTases_sf"/>
</dbReference>
<accession>A0AAD4JUB0</accession>
<name>A0AAD4JUB0_9MUSC</name>
<gene>
    <name evidence="1" type="ORF">KR093_009117</name>
</gene>
<keyword evidence="2" id="KW-1185">Reference proteome</keyword>
<organism evidence="1 2">
    <name type="scientific">Drosophila rubida</name>
    <dbReference type="NCBI Taxonomy" id="30044"/>
    <lineage>
        <taxon>Eukaryota</taxon>
        <taxon>Metazoa</taxon>
        <taxon>Ecdysozoa</taxon>
        <taxon>Arthropoda</taxon>
        <taxon>Hexapoda</taxon>
        <taxon>Insecta</taxon>
        <taxon>Pterygota</taxon>
        <taxon>Neoptera</taxon>
        <taxon>Endopterygota</taxon>
        <taxon>Diptera</taxon>
        <taxon>Brachycera</taxon>
        <taxon>Muscomorpha</taxon>
        <taxon>Ephydroidea</taxon>
        <taxon>Drosophilidae</taxon>
        <taxon>Drosophila</taxon>
    </lineage>
</organism>
<proteinExistence type="predicted"/>
<evidence type="ECO:0000313" key="1">
    <source>
        <dbReference type="EMBL" id="KAH8359858.1"/>
    </source>
</evidence>
<dbReference type="AlphaFoldDB" id="A0AAD4JUB0"/>
<sequence>MRDAQSDLGTLQAIYSLTQGAVAYRNWRKMLTLGETLDEHLKRKLLWIWPTAKNLLQFQVKLAHLGIQDVLSIGCGSGLLEWLLAAVGNEDSLHIYGLERDPNWWCSKYAMRSFIPLNYIESASDCQLDGNFLRKCCSGFPPQALLFCYFNNRVAFLEYLEAFAGDWLILIGPQPTRGIYTDPNPLQPELPSNRWALHGLINWTEHNVVALYKKLA</sequence>
<reference evidence="1" key="1">
    <citation type="journal article" date="2021" name="Mol. Ecol. Resour.">
        <title>Phylogenomic analyses of the genus Drosophila reveals genomic signals of climate adaptation.</title>
        <authorList>
            <person name="Li F."/>
            <person name="Rane R.V."/>
            <person name="Luria V."/>
            <person name="Xiong Z."/>
            <person name="Chen J."/>
            <person name="Li Z."/>
            <person name="Catullo R.A."/>
            <person name="Griffin P.C."/>
            <person name="Schiffer M."/>
            <person name="Pearce S."/>
            <person name="Lee S.F."/>
            <person name="McElroy K."/>
            <person name="Stocker A."/>
            <person name="Shirriffs J."/>
            <person name="Cockerell F."/>
            <person name="Coppin C."/>
            <person name="Sgro C.M."/>
            <person name="Karger A."/>
            <person name="Cain J.W."/>
            <person name="Weber J.A."/>
            <person name="Santpere G."/>
            <person name="Kirschner M.W."/>
            <person name="Hoffmann A.A."/>
            <person name="Oakeshott J.G."/>
            <person name="Zhang G."/>
        </authorList>
    </citation>
    <scope>NUCLEOTIDE SEQUENCE</scope>
    <source>
        <strain evidence="1">BGI-SZ-2011g</strain>
    </source>
</reference>
<dbReference type="SUPFAM" id="SSF53335">
    <property type="entry name" value="S-adenosyl-L-methionine-dependent methyltransferases"/>
    <property type="match status" value="1"/>
</dbReference>
<dbReference type="EMBL" id="JAJJHW010003409">
    <property type="protein sequence ID" value="KAH8359858.1"/>
    <property type="molecule type" value="Genomic_DNA"/>
</dbReference>
<evidence type="ECO:0000313" key="2">
    <source>
        <dbReference type="Proteomes" id="UP001200034"/>
    </source>
</evidence>